<evidence type="ECO:0000256" key="4">
    <source>
        <dbReference type="ARBA" id="ARBA00013566"/>
    </source>
</evidence>
<evidence type="ECO:0000256" key="1">
    <source>
        <dbReference type="ARBA" id="ARBA00003548"/>
    </source>
</evidence>
<organism evidence="6 7">
    <name type="scientific">Wickerhamomyces ciferrii (strain ATCC 14091 / BCRC 22168 / CBS 111 / JCM 3599 / NBRC 0793 / NRRL Y-1031 F-60-10)</name>
    <name type="common">Yeast</name>
    <name type="synonym">Pichia ciferrii</name>
    <dbReference type="NCBI Taxonomy" id="1206466"/>
    <lineage>
        <taxon>Eukaryota</taxon>
        <taxon>Fungi</taxon>
        <taxon>Dikarya</taxon>
        <taxon>Ascomycota</taxon>
        <taxon>Saccharomycotina</taxon>
        <taxon>Saccharomycetes</taxon>
        <taxon>Phaffomycetales</taxon>
        <taxon>Wickerhamomycetaceae</taxon>
        <taxon>Wickerhamomyces</taxon>
    </lineage>
</organism>
<dbReference type="STRING" id="1206466.K0KL66"/>
<dbReference type="FunCoup" id="K0KL66">
    <property type="interactions" value="36"/>
</dbReference>
<dbReference type="GO" id="GO:0005634">
    <property type="term" value="C:nucleus"/>
    <property type="evidence" value="ECO:0007669"/>
    <property type="project" value="TreeGrafter"/>
</dbReference>
<dbReference type="GO" id="GO:0005739">
    <property type="term" value="C:mitochondrion"/>
    <property type="evidence" value="ECO:0007669"/>
    <property type="project" value="UniProtKB-SubCell"/>
</dbReference>
<reference evidence="6 7" key="1">
    <citation type="journal article" date="2012" name="Eukaryot. Cell">
        <title>Draft genome sequence of Wickerhamomyces ciferrii NRRL Y-1031 F-60-10.</title>
        <authorList>
            <person name="Schneider J."/>
            <person name="Andrea H."/>
            <person name="Blom J."/>
            <person name="Jaenicke S."/>
            <person name="Ruckert C."/>
            <person name="Schorsch C."/>
            <person name="Szczepanowski R."/>
            <person name="Farwick M."/>
            <person name="Goesmann A."/>
            <person name="Puhler A."/>
            <person name="Schaffer S."/>
            <person name="Tauch A."/>
            <person name="Kohler T."/>
            <person name="Brinkrolf K."/>
        </authorList>
    </citation>
    <scope>NUCLEOTIDE SEQUENCE [LARGE SCALE GENOMIC DNA]</scope>
    <source>
        <strain evidence="7">ATCC 14091 / BCRC 22168 / CBS 111 / JCM 3599 / NBRC 0793 / NRRL Y-1031 F-60-10</strain>
    </source>
</reference>
<gene>
    <name evidence="6" type="ORF">BN7_1377</name>
</gene>
<dbReference type="AlphaFoldDB" id="K0KL66"/>
<comment type="function">
    <text evidence="1">Required for respiratory activity and maintenance and expression of the mitochondrial genome.</text>
</comment>
<dbReference type="EMBL" id="CAIF01000029">
    <property type="protein sequence ID" value="CCH41838.1"/>
    <property type="molecule type" value="Genomic_DNA"/>
</dbReference>
<comment type="similarity">
    <text evidence="3">Belongs to the RRG9 family.</text>
</comment>
<dbReference type="InParanoid" id="K0KL66"/>
<dbReference type="PANTHER" id="PTHR13475:SF3">
    <property type="entry name" value="NEUGRIN"/>
    <property type="match status" value="1"/>
</dbReference>
<comment type="subcellular location">
    <subcellularLocation>
        <location evidence="2">Mitochondrion</location>
    </subcellularLocation>
</comment>
<comment type="caution">
    <text evidence="6">The sequence shown here is derived from an EMBL/GenBank/DDBJ whole genome shotgun (WGS) entry which is preliminary data.</text>
</comment>
<dbReference type="InterPro" id="IPR010487">
    <property type="entry name" value="NGRN/Rrg9"/>
</dbReference>
<dbReference type="PANTHER" id="PTHR13475">
    <property type="entry name" value="NEUGRIN"/>
    <property type="match status" value="1"/>
</dbReference>
<accession>K0KL66</accession>
<dbReference type="Pfam" id="PF06413">
    <property type="entry name" value="Neugrin"/>
    <property type="match status" value="1"/>
</dbReference>
<evidence type="ECO:0000256" key="3">
    <source>
        <dbReference type="ARBA" id="ARBA00010895"/>
    </source>
</evidence>
<name>K0KL66_WICCF</name>
<dbReference type="eggNOG" id="ENOG502S7IA">
    <property type="taxonomic scope" value="Eukaryota"/>
</dbReference>
<protein>
    <recommendedName>
        <fullName evidence="4">Required for respiratory growth protein 9, mitochondrial</fullName>
    </recommendedName>
</protein>
<evidence type="ECO:0000256" key="2">
    <source>
        <dbReference type="ARBA" id="ARBA00004173"/>
    </source>
</evidence>
<dbReference type="HOGENOM" id="CLU_1062475_0_0_1"/>
<evidence type="ECO:0000313" key="6">
    <source>
        <dbReference type="EMBL" id="CCH41838.1"/>
    </source>
</evidence>
<evidence type="ECO:0000256" key="5">
    <source>
        <dbReference type="SAM" id="MobiDB-lite"/>
    </source>
</evidence>
<proteinExistence type="inferred from homology"/>
<evidence type="ECO:0000313" key="7">
    <source>
        <dbReference type="Proteomes" id="UP000009328"/>
    </source>
</evidence>
<sequence>MLVIQRLIRCNTFQSPNLSGIKVNRRWISQTKALLNQDESQGPKTINDTTTIKSKKNRINKLSDLVQIKADGPPISDPNQRLSPISFINQGKYKIPKDWRKDKEMPEWKRQKFALNEKFEGKTWNPAKRLSREEMNGVRMLKQELPDMTTTDIAQTFKVSPEAIRRILKSKWTPTLKEEENMFDRWRKRGEKVKVIMSKKEGSSSKKISISEKDGYQVISNTKSKRREIDPTTGDSKTMRFKHKKPFKNASKPVKRLQDIMF</sequence>
<dbReference type="Proteomes" id="UP000009328">
    <property type="component" value="Unassembled WGS sequence"/>
</dbReference>
<keyword evidence="7" id="KW-1185">Reference proteome</keyword>
<feature type="region of interest" description="Disordered" evidence="5">
    <location>
        <begin position="224"/>
        <end position="252"/>
    </location>
</feature>